<keyword evidence="2" id="KW-1133">Transmembrane helix</keyword>
<feature type="transmembrane region" description="Helical" evidence="2">
    <location>
        <begin position="76"/>
        <end position="98"/>
    </location>
</feature>
<name>A0A8E2JZ67_9PEZI</name>
<protein>
    <submittedName>
        <fullName evidence="3">Uncharacterized protein</fullName>
    </submittedName>
</protein>
<evidence type="ECO:0000256" key="1">
    <source>
        <dbReference type="SAM" id="MobiDB-lite"/>
    </source>
</evidence>
<feature type="compositionally biased region" description="Basic and acidic residues" evidence="1">
    <location>
        <begin position="133"/>
        <end position="142"/>
    </location>
</feature>
<evidence type="ECO:0000256" key="2">
    <source>
        <dbReference type="SAM" id="Phobius"/>
    </source>
</evidence>
<evidence type="ECO:0000313" key="3">
    <source>
        <dbReference type="EMBL" id="OCL14537.1"/>
    </source>
</evidence>
<keyword evidence="4" id="KW-1185">Reference proteome</keyword>
<dbReference type="OrthoDB" id="5423884at2759"/>
<evidence type="ECO:0000313" key="4">
    <source>
        <dbReference type="Proteomes" id="UP000250140"/>
    </source>
</evidence>
<dbReference type="EMBL" id="KV748563">
    <property type="protein sequence ID" value="OCL14537.1"/>
    <property type="molecule type" value="Genomic_DNA"/>
</dbReference>
<reference evidence="3 4" key="1">
    <citation type="journal article" date="2016" name="Nat. Commun.">
        <title>Ectomycorrhizal ecology is imprinted in the genome of the dominant symbiotic fungus Cenococcum geophilum.</title>
        <authorList>
            <consortium name="DOE Joint Genome Institute"/>
            <person name="Peter M."/>
            <person name="Kohler A."/>
            <person name="Ohm R.A."/>
            <person name="Kuo A."/>
            <person name="Krutzmann J."/>
            <person name="Morin E."/>
            <person name="Arend M."/>
            <person name="Barry K.W."/>
            <person name="Binder M."/>
            <person name="Choi C."/>
            <person name="Clum A."/>
            <person name="Copeland A."/>
            <person name="Grisel N."/>
            <person name="Haridas S."/>
            <person name="Kipfer T."/>
            <person name="LaButti K."/>
            <person name="Lindquist E."/>
            <person name="Lipzen A."/>
            <person name="Maire R."/>
            <person name="Meier B."/>
            <person name="Mihaltcheva S."/>
            <person name="Molinier V."/>
            <person name="Murat C."/>
            <person name="Poggeler S."/>
            <person name="Quandt C.A."/>
            <person name="Sperisen C."/>
            <person name="Tritt A."/>
            <person name="Tisserant E."/>
            <person name="Crous P.W."/>
            <person name="Henrissat B."/>
            <person name="Nehls U."/>
            <person name="Egli S."/>
            <person name="Spatafora J.W."/>
            <person name="Grigoriev I.V."/>
            <person name="Martin F.M."/>
        </authorList>
    </citation>
    <scope>NUCLEOTIDE SEQUENCE [LARGE SCALE GENOMIC DNA]</scope>
    <source>
        <strain evidence="3 4">CBS 207.34</strain>
    </source>
</reference>
<keyword evidence="2" id="KW-0472">Membrane</keyword>
<proteinExistence type="predicted"/>
<keyword evidence="2" id="KW-0812">Transmembrane</keyword>
<dbReference type="Proteomes" id="UP000250140">
    <property type="component" value="Unassembled WGS sequence"/>
</dbReference>
<gene>
    <name evidence="3" type="ORF">AOQ84DRAFT_351464</name>
</gene>
<feature type="compositionally biased region" description="Basic residues" evidence="1">
    <location>
        <begin position="118"/>
        <end position="132"/>
    </location>
</feature>
<organism evidence="3 4">
    <name type="scientific">Glonium stellatum</name>
    <dbReference type="NCBI Taxonomy" id="574774"/>
    <lineage>
        <taxon>Eukaryota</taxon>
        <taxon>Fungi</taxon>
        <taxon>Dikarya</taxon>
        <taxon>Ascomycota</taxon>
        <taxon>Pezizomycotina</taxon>
        <taxon>Dothideomycetes</taxon>
        <taxon>Pleosporomycetidae</taxon>
        <taxon>Gloniales</taxon>
        <taxon>Gloniaceae</taxon>
        <taxon>Glonium</taxon>
    </lineage>
</organism>
<feature type="compositionally biased region" description="Basic and acidic residues" evidence="1">
    <location>
        <begin position="180"/>
        <end position="189"/>
    </location>
</feature>
<feature type="region of interest" description="Disordered" evidence="1">
    <location>
        <begin position="118"/>
        <end position="144"/>
    </location>
</feature>
<accession>A0A8E2JZ67</accession>
<feature type="region of interest" description="Disordered" evidence="1">
    <location>
        <begin position="180"/>
        <end position="200"/>
    </location>
</feature>
<feature type="compositionally biased region" description="Basic residues" evidence="1">
    <location>
        <begin position="190"/>
        <end position="200"/>
    </location>
</feature>
<sequence>MPAILLPHDVVAPQLPSQTLTFRSLIPHLSALLSRRSTLTGHASTSPGPRAETLALAPRAVTGIIPTYYNLGGPGAGATVGIVLGSVAGFFLILWLFYALSNTGGTAIAGEQEIVVRRRRSRSPHSRRSRRSTHTEVREVSRSPRRREHIIVEERRERPRSILVEERRVPGDDVVEVIEEHSDIRPPRRDRSRRNSAYRY</sequence>
<dbReference type="AlphaFoldDB" id="A0A8E2JZ67"/>